<dbReference type="RefSeq" id="WP_197443570.1">
    <property type="nucleotide sequence ID" value="NZ_CP036275.1"/>
</dbReference>
<dbReference type="AlphaFoldDB" id="A0A517ZA79"/>
<protein>
    <recommendedName>
        <fullName evidence="3">Trm112 family protein</fullName>
    </recommendedName>
</protein>
<dbReference type="SUPFAM" id="SSF158997">
    <property type="entry name" value="Trm112p-like"/>
    <property type="match status" value="1"/>
</dbReference>
<reference evidence="1 2" key="1">
    <citation type="submission" date="2019-02" db="EMBL/GenBank/DDBJ databases">
        <title>Deep-cultivation of Planctomycetes and their phenomic and genomic characterization uncovers novel biology.</title>
        <authorList>
            <person name="Wiegand S."/>
            <person name="Jogler M."/>
            <person name="Boedeker C."/>
            <person name="Pinto D."/>
            <person name="Vollmers J."/>
            <person name="Rivas-Marin E."/>
            <person name="Kohn T."/>
            <person name="Peeters S.H."/>
            <person name="Heuer A."/>
            <person name="Rast P."/>
            <person name="Oberbeckmann S."/>
            <person name="Bunk B."/>
            <person name="Jeske O."/>
            <person name="Meyerdierks A."/>
            <person name="Storesund J.E."/>
            <person name="Kallscheuer N."/>
            <person name="Luecker S."/>
            <person name="Lage O.M."/>
            <person name="Pohl T."/>
            <person name="Merkel B.J."/>
            <person name="Hornburger P."/>
            <person name="Mueller R.-W."/>
            <person name="Bruemmer F."/>
            <person name="Labrenz M."/>
            <person name="Spormann A.M."/>
            <person name="Op den Camp H."/>
            <person name="Overmann J."/>
            <person name="Amann R."/>
            <person name="Jetten M.S.M."/>
            <person name="Mascher T."/>
            <person name="Medema M.H."/>
            <person name="Devos D.P."/>
            <person name="Kaster A.-K."/>
            <person name="Ovreas L."/>
            <person name="Rohde M."/>
            <person name="Galperin M.Y."/>
            <person name="Jogler C."/>
        </authorList>
    </citation>
    <scope>NUCLEOTIDE SEQUENCE [LARGE SCALE GENOMIC DNA]</scope>
    <source>
        <strain evidence="1 2">Mal4</strain>
    </source>
</reference>
<dbReference type="Proteomes" id="UP000320496">
    <property type="component" value="Chromosome"/>
</dbReference>
<organism evidence="1 2">
    <name type="scientific">Maioricimonas rarisocia</name>
    <dbReference type="NCBI Taxonomy" id="2528026"/>
    <lineage>
        <taxon>Bacteria</taxon>
        <taxon>Pseudomonadati</taxon>
        <taxon>Planctomycetota</taxon>
        <taxon>Planctomycetia</taxon>
        <taxon>Planctomycetales</taxon>
        <taxon>Planctomycetaceae</taxon>
        <taxon>Maioricimonas</taxon>
    </lineage>
</organism>
<keyword evidence="2" id="KW-1185">Reference proteome</keyword>
<proteinExistence type="predicted"/>
<evidence type="ECO:0000313" key="1">
    <source>
        <dbReference type="EMBL" id="QDU39319.1"/>
    </source>
</evidence>
<sequence>MAFPDDIGVQFVCPKCRTPVAREPEAFVCQDATCRLKYDIVDDIPRFLVDEAEQLSPERWQQIMNAQDGESGPDAT</sequence>
<evidence type="ECO:0008006" key="3">
    <source>
        <dbReference type="Google" id="ProtNLM"/>
    </source>
</evidence>
<name>A0A517ZA79_9PLAN</name>
<evidence type="ECO:0000313" key="2">
    <source>
        <dbReference type="Proteomes" id="UP000320496"/>
    </source>
</evidence>
<dbReference type="Gene3D" id="2.20.25.10">
    <property type="match status" value="1"/>
</dbReference>
<dbReference type="EMBL" id="CP036275">
    <property type="protein sequence ID" value="QDU39319.1"/>
    <property type="molecule type" value="Genomic_DNA"/>
</dbReference>
<dbReference type="KEGG" id="mri:Mal4_36580"/>
<accession>A0A517ZA79</accession>
<gene>
    <name evidence="1" type="ORF">Mal4_36580</name>
</gene>